<proteinExistence type="predicted"/>
<sequence>MTLLGTIRKNRRELPAEFVVAKERKAASSLFGFQESTTIVSYCPKKGKVVTLLSTMHFKEEIADDENKNLLWY</sequence>
<dbReference type="EMBL" id="JAJSOF020000003">
    <property type="protein sequence ID" value="KAJ4449456.1"/>
    <property type="molecule type" value="Genomic_DNA"/>
</dbReference>
<accession>A0ABQ8TRY1</accession>
<evidence type="ECO:0000313" key="2">
    <source>
        <dbReference type="Proteomes" id="UP001148838"/>
    </source>
</evidence>
<organism evidence="1 2">
    <name type="scientific">Periplaneta americana</name>
    <name type="common">American cockroach</name>
    <name type="synonym">Blatta americana</name>
    <dbReference type="NCBI Taxonomy" id="6978"/>
    <lineage>
        <taxon>Eukaryota</taxon>
        <taxon>Metazoa</taxon>
        <taxon>Ecdysozoa</taxon>
        <taxon>Arthropoda</taxon>
        <taxon>Hexapoda</taxon>
        <taxon>Insecta</taxon>
        <taxon>Pterygota</taxon>
        <taxon>Neoptera</taxon>
        <taxon>Polyneoptera</taxon>
        <taxon>Dictyoptera</taxon>
        <taxon>Blattodea</taxon>
        <taxon>Blattoidea</taxon>
        <taxon>Blattidae</taxon>
        <taxon>Blattinae</taxon>
        <taxon>Periplaneta</taxon>
    </lineage>
</organism>
<dbReference type="Proteomes" id="UP001148838">
    <property type="component" value="Unassembled WGS sequence"/>
</dbReference>
<protein>
    <submittedName>
        <fullName evidence="1">Uncharacterized protein</fullName>
    </submittedName>
</protein>
<reference evidence="1 2" key="1">
    <citation type="journal article" date="2022" name="Allergy">
        <title>Genome assembly and annotation of Periplaneta americana reveal a comprehensive cockroach allergen profile.</title>
        <authorList>
            <person name="Wang L."/>
            <person name="Xiong Q."/>
            <person name="Saelim N."/>
            <person name="Wang L."/>
            <person name="Nong W."/>
            <person name="Wan A.T."/>
            <person name="Shi M."/>
            <person name="Liu X."/>
            <person name="Cao Q."/>
            <person name="Hui J.H.L."/>
            <person name="Sookrung N."/>
            <person name="Leung T.F."/>
            <person name="Tungtrongchitr A."/>
            <person name="Tsui S.K.W."/>
        </authorList>
    </citation>
    <scope>NUCLEOTIDE SEQUENCE [LARGE SCALE GENOMIC DNA]</scope>
    <source>
        <strain evidence="1">PWHHKU_190912</strain>
    </source>
</reference>
<keyword evidence="2" id="KW-1185">Reference proteome</keyword>
<name>A0ABQ8TRY1_PERAM</name>
<gene>
    <name evidence="1" type="ORF">ANN_00855</name>
</gene>
<evidence type="ECO:0000313" key="1">
    <source>
        <dbReference type="EMBL" id="KAJ4449456.1"/>
    </source>
</evidence>
<comment type="caution">
    <text evidence="1">The sequence shown here is derived from an EMBL/GenBank/DDBJ whole genome shotgun (WGS) entry which is preliminary data.</text>
</comment>